<dbReference type="RefSeq" id="WP_264775889.1">
    <property type="nucleotide sequence ID" value="NZ_AP026560.1"/>
</dbReference>
<evidence type="ECO:0000256" key="2">
    <source>
        <dbReference type="SAM" id="SignalP"/>
    </source>
</evidence>
<evidence type="ECO:0000256" key="1">
    <source>
        <dbReference type="SAM" id="MobiDB-lite"/>
    </source>
</evidence>
<organism evidence="3 4">
    <name type="scientific">Deinococcus aetherius</name>
    <dbReference type="NCBI Taxonomy" id="200252"/>
    <lineage>
        <taxon>Bacteria</taxon>
        <taxon>Thermotogati</taxon>
        <taxon>Deinococcota</taxon>
        <taxon>Deinococci</taxon>
        <taxon>Deinococcales</taxon>
        <taxon>Deinococcaceae</taxon>
        <taxon>Deinococcus</taxon>
    </lineage>
</organism>
<protein>
    <recommendedName>
        <fullName evidence="5">Lipoprotein</fullName>
    </recommendedName>
</protein>
<proteinExistence type="predicted"/>
<feature type="chain" id="PRO_5047479372" description="Lipoprotein" evidence="2">
    <location>
        <begin position="26"/>
        <end position="176"/>
    </location>
</feature>
<feature type="signal peptide" evidence="2">
    <location>
        <begin position="1"/>
        <end position="25"/>
    </location>
</feature>
<gene>
    <name evidence="3" type="ORF">DAETH_32020</name>
</gene>
<evidence type="ECO:0000313" key="3">
    <source>
        <dbReference type="EMBL" id="BDP43233.1"/>
    </source>
</evidence>
<sequence length="176" mass="18746">MRPLALLLLPLTLTLAACGSRGVQAPGDYDLSGTIGGNWGTDPRLRLALVGTGFPSVVTNDGNQAQNVVSTGANTWNFGFDLPGIPSVAGVYQVVVYNDANNTGTYEIGESFARNRQWLIYSTFGGSVPAVTLPSGEEVTPAMTVDQGWNLYDRNYPLSDTNPRPASKVTGYDLSR</sequence>
<keyword evidence="4" id="KW-1185">Reference proteome</keyword>
<dbReference type="EMBL" id="AP026560">
    <property type="protein sequence ID" value="BDP43233.1"/>
    <property type="molecule type" value="Genomic_DNA"/>
</dbReference>
<feature type="region of interest" description="Disordered" evidence="1">
    <location>
        <begin position="156"/>
        <end position="176"/>
    </location>
</feature>
<accession>A0ABM8AHF7</accession>
<evidence type="ECO:0008006" key="5">
    <source>
        <dbReference type="Google" id="ProtNLM"/>
    </source>
</evidence>
<evidence type="ECO:0000313" key="4">
    <source>
        <dbReference type="Proteomes" id="UP001064971"/>
    </source>
</evidence>
<reference evidence="3" key="1">
    <citation type="submission" date="2022-07" db="EMBL/GenBank/DDBJ databases">
        <title>Complete Genome Sequence of the Radioresistant Bacterium Deinococcus aetherius ST0316, Isolated from the Air Dust collected in Lower Stratosphere above Japan.</title>
        <authorList>
            <person name="Satoh K."/>
            <person name="Hagiwara K."/>
            <person name="Katsumata K."/>
            <person name="Kubo A."/>
            <person name="Yokobori S."/>
            <person name="Yamagishi A."/>
            <person name="Oono Y."/>
            <person name="Narumi I."/>
        </authorList>
    </citation>
    <scope>NUCLEOTIDE SEQUENCE</scope>
    <source>
        <strain evidence="3">ST0316</strain>
    </source>
</reference>
<dbReference type="Proteomes" id="UP001064971">
    <property type="component" value="Chromosome"/>
</dbReference>
<name>A0ABM8AHF7_9DEIO</name>
<keyword evidence="2" id="KW-0732">Signal</keyword>